<keyword evidence="4" id="KW-0443">Lipid metabolism</keyword>
<dbReference type="InterPro" id="IPR025110">
    <property type="entry name" value="AMP-bd_C"/>
</dbReference>
<dbReference type="GO" id="GO:0006633">
    <property type="term" value="P:fatty acid biosynthetic process"/>
    <property type="evidence" value="ECO:0007669"/>
    <property type="project" value="TreeGrafter"/>
</dbReference>
<dbReference type="PANTHER" id="PTHR22754">
    <property type="entry name" value="DISCO-INTERACTING PROTEIN 2 DIP2 -RELATED"/>
    <property type="match status" value="1"/>
</dbReference>
<dbReference type="OrthoDB" id="428071at2"/>
<name>A0A1U7HSA0_9CHRO</name>
<dbReference type="InterPro" id="IPR020845">
    <property type="entry name" value="AMP-binding_CS"/>
</dbReference>
<evidence type="ECO:0000256" key="4">
    <source>
        <dbReference type="ARBA" id="ARBA00023098"/>
    </source>
</evidence>
<keyword evidence="3" id="KW-0276">Fatty acid metabolism</keyword>
<keyword evidence="9" id="KW-1185">Reference proteome</keyword>
<dbReference type="InterPro" id="IPR042099">
    <property type="entry name" value="ANL_N_sf"/>
</dbReference>
<feature type="domain" description="AMP-binding enzyme C-terminal" evidence="7">
    <location>
        <begin position="465"/>
        <end position="578"/>
    </location>
</feature>
<keyword evidence="5" id="KW-0812">Transmembrane</keyword>
<proteinExistence type="inferred from homology"/>
<gene>
    <name evidence="8" type="ORF">NIES1031_11965</name>
</gene>
<dbReference type="Pfam" id="PF00501">
    <property type="entry name" value="AMP-binding"/>
    <property type="match status" value="1"/>
</dbReference>
<evidence type="ECO:0000313" key="8">
    <source>
        <dbReference type="EMBL" id="OKH26447.1"/>
    </source>
</evidence>
<dbReference type="GO" id="GO:0071766">
    <property type="term" value="P:Actinobacterium-type cell wall biogenesis"/>
    <property type="evidence" value="ECO:0007669"/>
    <property type="project" value="UniProtKB-ARBA"/>
</dbReference>
<dbReference type="FunFam" id="3.40.50.12780:FF:000013">
    <property type="entry name" value="Long-chain-fatty-acid--AMP ligase FadD32"/>
    <property type="match status" value="1"/>
</dbReference>
<dbReference type="GO" id="GO:0016874">
    <property type="term" value="F:ligase activity"/>
    <property type="evidence" value="ECO:0007669"/>
    <property type="project" value="UniProtKB-KW"/>
</dbReference>
<keyword evidence="2" id="KW-0436">Ligase</keyword>
<dbReference type="EMBL" id="MRCC01000008">
    <property type="protein sequence ID" value="OKH26447.1"/>
    <property type="molecule type" value="Genomic_DNA"/>
</dbReference>
<evidence type="ECO:0000256" key="1">
    <source>
        <dbReference type="ARBA" id="ARBA00006432"/>
    </source>
</evidence>
<accession>A0A1U7HSA0</accession>
<dbReference type="RefSeq" id="WP_073549587.1">
    <property type="nucleotide sequence ID" value="NZ_CAWMVK010000042.1"/>
</dbReference>
<evidence type="ECO:0000313" key="9">
    <source>
        <dbReference type="Proteomes" id="UP000185984"/>
    </source>
</evidence>
<keyword evidence="5" id="KW-1133">Transmembrane helix</keyword>
<dbReference type="GO" id="GO:0005886">
    <property type="term" value="C:plasma membrane"/>
    <property type="evidence" value="ECO:0007669"/>
    <property type="project" value="TreeGrafter"/>
</dbReference>
<evidence type="ECO:0000256" key="3">
    <source>
        <dbReference type="ARBA" id="ARBA00022832"/>
    </source>
</evidence>
<dbReference type="InterPro" id="IPR040097">
    <property type="entry name" value="FAAL/FAAC"/>
</dbReference>
<reference evidence="8 9" key="1">
    <citation type="submission" date="2016-11" db="EMBL/GenBank/DDBJ databases">
        <title>Draft Genome Sequences of Nine Cyanobacterial Strains from Diverse Habitats.</title>
        <authorList>
            <person name="Zhu T."/>
            <person name="Hou S."/>
            <person name="Lu X."/>
            <person name="Hess W.R."/>
        </authorList>
    </citation>
    <scope>NUCLEOTIDE SEQUENCE [LARGE SCALE GENOMIC DNA]</scope>
    <source>
        <strain evidence="8 9">5.2 s.c.1</strain>
    </source>
</reference>
<comment type="caution">
    <text evidence="8">The sequence shown here is derived from an EMBL/GenBank/DDBJ whole genome shotgun (WGS) entry which is preliminary data.</text>
</comment>
<evidence type="ECO:0000256" key="5">
    <source>
        <dbReference type="SAM" id="Phobius"/>
    </source>
</evidence>
<feature type="domain" description="AMP-dependent synthetase/ligase" evidence="6">
    <location>
        <begin position="23"/>
        <end position="421"/>
    </location>
</feature>
<dbReference type="InterPro" id="IPR045851">
    <property type="entry name" value="AMP-bd_C_sf"/>
</dbReference>
<dbReference type="PROSITE" id="PS00455">
    <property type="entry name" value="AMP_BINDING"/>
    <property type="match status" value="1"/>
</dbReference>
<feature type="transmembrane region" description="Helical" evidence="5">
    <location>
        <begin position="84"/>
        <end position="102"/>
    </location>
</feature>
<organism evidence="8 9">
    <name type="scientific">Chroogloeocystis siderophila 5.2 s.c.1</name>
    <dbReference type="NCBI Taxonomy" id="247279"/>
    <lineage>
        <taxon>Bacteria</taxon>
        <taxon>Bacillati</taxon>
        <taxon>Cyanobacteriota</taxon>
        <taxon>Cyanophyceae</taxon>
        <taxon>Oscillatoriophycideae</taxon>
        <taxon>Chroococcales</taxon>
        <taxon>Chroococcaceae</taxon>
        <taxon>Chroogloeocystis</taxon>
    </lineage>
</organism>
<dbReference type="GO" id="GO:0070566">
    <property type="term" value="F:adenylyltransferase activity"/>
    <property type="evidence" value="ECO:0007669"/>
    <property type="project" value="TreeGrafter"/>
</dbReference>
<dbReference type="Proteomes" id="UP000185984">
    <property type="component" value="Unassembled WGS sequence"/>
</dbReference>
<dbReference type="Gene3D" id="3.30.300.30">
    <property type="match status" value="1"/>
</dbReference>
<dbReference type="Gene3D" id="3.40.50.12780">
    <property type="entry name" value="N-terminal domain of ligase-like"/>
    <property type="match status" value="1"/>
</dbReference>
<dbReference type="InterPro" id="IPR000873">
    <property type="entry name" value="AMP-dep_synth/lig_dom"/>
</dbReference>
<dbReference type="CDD" id="cd05931">
    <property type="entry name" value="FAAL"/>
    <property type="match status" value="1"/>
</dbReference>
<dbReference type="SUPFAM" id="SSF56801">
    <property type="entry name" value="Acetyl-CoA synthetase-like"/>
    <property type="match status" value="1"/>
</dbReference>
<sequence>MTADHDYSSEIKDKFLSLVDLLEYRARKHPERKACTFLQDGEIEVGSLTYKDLDQQARVIAAKLQNLDTIGSRALLLYPPGLEFITAFLGCLYAGIVAVPAYPPRRNQTLSRLQAIVMDAQATLALTKTSLISNIESSFVKELELTKLCWLATDSIATYNLGGAWQKPQLTNNTLAFLQYTSGSTGTPKGVMVSHGNLLHNSALIHKCFAHTPNSKGVIWLPPYHDMGLIGGVLQALFGGCSVTLMSPVDFLQRPYRWLRAISRYQATTSGGPNFAYDLCVRKIKPEQMADLDLSSWDVAFTGAEPVRAETLEQFAAKFAACGFRREAFLPCYGLAEATLIVSGTQKTALPIIHRVSGTELEQNRVVASAGKEGTRAIVSCGQSWLNQEIAIIDPDSLTLCPANTVGEVWVSSPSIAQGYWNRPEETKQTFHAYLADRSAGPFLRTGDLGFLHNDELFITGRIKDLIIIRGQNHYPQDIELTVDKSHPALQPCCGAAFAVEVKGSERLVIVQEVKRSYLRKLNMNEIIENIRQAVAEQHGIQVYAAVLVKTGSIPKTSSGKIQRYACRSKFLTGNLDVVEDWSENPQSKAKFLHLHTEVESVLQKVLTSKLQK</sequence>
<dbReference type="STRING" id="247279.NIES1031_11965"/>
<dbReference type="Pfam" id="PF23024">
    <property type="entry name" value="AMP-dom_DIP2-like"/>
    <property type="match status" value="1"/>
</dbReference>
<evidence type="ECO:0000259" key="7">
    <source>
        <dbReference type="Pfam" id="PF23024"/>
    </source>
</evidence>
<dbReference type="PANTHER" id="PTHR22754:SF32">
    <property type="entry name" value="DISCO-INTERACTING PROTEIN 2"/>
    <property type="match status" value="1"/>
</dbReference>
<keyword evidence="5" id="KW-0472">Membrane</keyword>
<protein>
    <submittedName>
        <fullName evidence="8">AMP-dependent synthetase</fullName>
    </submittedName>
</protein>
<dbReference type="AlphaFoldDB" id="A0A1U7HSA0"/>
<comment type="similarity">
    <text evidence="1">Belongs to the ATP-dependent AMP-binding enzyme family.</text>
</comment>
<evidence type="ECO:0000259" key="6">
    <source>
        <dbReference type="Pfam" id="PF00501"/>
    </source>
</evidence>
<evidence type="ECO:0000256" key="2">
    <source>
        <dbReference type="ARBA" id="ARBA00022598"/>
    </source>
</evidence>